<dbReference type="CDD" id="cd05466">
    <property type="entry name" value="PBP2_LTTR_substrate"/>
    <property type="match status" value="1"/>
</dbReference>
<evidence type="ECO:0000256" key="1">
    <source>
        <dbReference type="ARBA" id="ARBA00009437"/>
    </source>
</evidence>
<dbReference type="RefSeq" id="WP_060703091.1">
    <property type="nucleotide sequence ID" value="NZ_CP012750.1"/>
</dbReference>
<name>A0A5B8IKC1_9MICC</name>
<feature type="domain" description="HTH lysR-type" evidence="5">
    <location>
        <begin position="10"/>
        <end position="67"/>
    </location>
</feature>
<evidence type="ECO:0000313" key="7">
    <source>
        <dbReference type="EMBL" id="UUX58926.1"/>
    </source>
</evidence>
<reference evidence="7" key="2">
    <citation type="journal article" date="2022" name="Pest Manag. Sci.">
        <title>Glutamicibacter halophytocola-mediated host fitness of potato tuber moth on Solanaceae crops.</title>
        <authorList>
            <person name="Wang W."/>
            <person name="Xiao G."/>
            <person name="Du G."/>
            <person name="Chang L."/>
            <person name="Yang Y."/>
            <person name="Ye J."/>
            <person name="Chen B."/>
        </authorList>
    </citation>
    <scope>NUCLEOTIDE SEQUENCE</scope>
    <source>
        <strain evidence="7">S2</strain>
    </source>
</reference>
<dbReference type="PANTHER" id="PTHR30126:SF97">
    <property type="entry name" value="HTH-TYPE TRANSCRIPTIONAL REGULATOR ABGR"/>
    <property type="match status" value="1"/>
</dbReference>
<organism evidence="7 9">
    <name type="scientific">Glutamicibacter halophytocola</name>
    <dbReference type="NCBI Taxonomy" id="1933880"/>
    <lineage>
        <taxon>Bacteria</taxon>
        <taxon>Bacillati</taxon>
        <taxon>Actinomycetota</taxon>
        <taxon>Actinomycetes</taxon>
        <taxon>Micrococcales</taxon>
        <taxon>Micrococcaceae</taxon>
        <taxon>Glutamicibacter</taxon>
    </lineage>
</organism>
<dbReference type="EMBL" id="CP042260">
    <property type="protein sequence ID" value="QDY66792.1"/>
    <property type="molecule type" value="Genomic_DNA"/>
</dbReference>
<evidence type="ECO:0000259" key="5">
    <source>
        <dbReference type="PROSITE" id="PS50931"/>
    </source>
</evidence>
<protein>
    <submittedName>
        <fullName evidence="7">LysR family transcriptional regulator</fullName>
    </submittedName>
</protein>
<comment type="similarity">
    <text evidence="1">Belongs to the LysR transcriptional regulatory family.</text>
</comment>
<dbReference type="SUPFAM" id="SSF46785">
    <property type="entry name" value="Winged helix' DNA-binding domain"/>
    <property type="match status" value="1"/>
</dbReference>
<sequence length="295" mass="31187">MANQPDLSAVSLPQIAAVITVVDYGSFTAAADILGISQPSLSRRIQSLEQGLGLPIFRAAGRTMQLTEAGRAIVPAARRILDELASINALGASTRELKTGSLRIAGLPSLIGSVLPEYAGKFHQKHPGVHLEILSVQDHDELVEAIRLGSADAAFGVSHAVPADLETQLVCHQEFSAVLPAGLDGANELNAQLLSNLTLVSLPQPTSIRKVTDEVYRSLGCTPPRVITTVQRDALVPLSIASGGITMIPRTMASTAEVYGGKQLPLPAGTGRAIGVIYRRDPFQNPALAEFLHFL</sequence>
<dbReference type="Pfam" id="PF03466">
    <property type="entry name" value="LysR_substrate"/>
    <property type="match status" value="1"/>
</dbReference>
<dbReference type="GO" id="GO:0000976">
    <property type="term" value="F:transcription cis-regulatory region binding"/>
    <property type="evidence" value="ECO:0007669"/>
    <property type="project" value="TreeGrafter"/>
</dbReference>
<dbReference type="AlphaFoldDB" id="A0A5B8IKC1"/>
<dbReference type="InterPro" id="IPR005119">
    <property type="entry name" value="LysR_subst-bd"/>
</dbReference>
<gene>
    <name evidence="6" type="ORF">FQA45_10920</name>
    <name evidence="7" type="ORF">NUH22_16790</name>
</gene>
<dbReference type="SUPFAM" id="SSF53850">
    <property type="entry name" value="Periplasmic binding protein-like II"/>
    <property type="match status" value="1"/>
</dbReference>
<dbReference type="InterPro" id="IPR000847">
    <property type="entry name" value="LysR_HTH_N"/>
</dbReference>
<dbReference type="PRINTS" id="PR00039">
    <property type="entry name" value="HTHLYSR"/>
</dbReference>
<dbReference type="Pfam" id="PF00126">
    <property type="entry name" value="HTH_1"/>
    <property type="match status" value="1"/>
</dbReference>
<dbReference type="Proteomes" id="UP000320717">
    <property type="component" value="Chromosome"/>
</dbReference>
<dbReference type="InterPro" id="IPR036390">
    <property type="entry name" value="WH_DNA-bd_sf"/>
</dbReference>
<keyword evidence="4" id="KW-0804">Transcription</keyword>
<dbReference type="EMBL" id="CP102487">
    <property type="protein sequence ID" value="UUX58926.1"/>
    <property type="molecule type" value="Genomic_DNA"/>
</dbReference>
<dbReference type="Gene3D" id="3.40.190.290">
    <property type="match status" value="1"/>
</dbReference>
<dbReference type="PROSITE" id="PS50931">
    <property type="entry name" value="HTH_LYSR"/>
    <property type="match status" value="1"/>
</dbReference>
<evidence type="ECO:0000313" key="8">
    <source>
        <dbReference type="Proteomes" id="UP000320717"/>
    </source>
</evidence>
<dbReference type="GO" id="GO:0003700">
    <property type="term" value="F:DNA-binding transcription factor activity"/>
    <property type="evidence" value="ECO:0007669"/>
    <property type="project" value="InterPro"/>
</dbReference>
<dbReference type="InterPro" id="IPR036388">
    <property type="entry name" value="WH-like_DNA-bd_sf"/>
</dbReference>
<accession>A0A5B8IKC1</accession>
<dbReference type="PANTHER" id="PTHR30126">
    <property type="entry name" value="HTH-TYPE TRANSCRIPTIONAL REGULATOR"/>
    <property type="match status" value="1"/>
</dbReference>
<evidence type="ECO:0000313" key="9">
    <source>
        <dbReference type="Proteomes" id="UP001060018"/>
    </source>
</evidence>
<evidence type="ECO:0000256" key="4">
    <source>
        <dbReference type="ARBA" id="ARBA00023163"/>
    </source>
</evidence>
<keyword evidence="2" id="KW-0805">Transcription regulation</keyword>
<dbReference type="Proteomes" id="UP001060018">
    <property type="component" value="Chromosome"/>
</dbReference>
<dbReference type="OrthoDB" id="3636008at2"/>
<dbReference type="KEGG" id="gar:AOZ07_17155"/>
<evidence type="ECO:0000256" key="3">
    <source>
        <dbReference type="ARBA" id="ARBA00023125"/>
    </source>
</evidence>
<evidence type="ECO:0000256" key="2">
    <source>
        <dbReference type="ARBA" id="ARBA00023015"/>
    </source>
</evidence>
<dbReference type="Gene3D" id="1.10.10.10">
    <property type="entry name" value="Winged helix-like DNA-binding domain superfamily/Winged helix DNA-binding domain"/>
    <property type="match status" value="1"/>
</dbReference>
<evidence type="ECO:0000313" key="6">
    <source>
        <dbReference type="EMBL" id="QDY66792.1"/>
    </source>
</evidence>
<proteinExistence type="inferred from homology"/>
<keyword evidence="8" id="KW-1185">Reference proteome</keyword>
<keyword evidence="3" id="KW-0238">DNA-binding</keyword>
<reference evidence="6 8" key="1">
    <citation type="submission" date="2019-07" db="EMBL/GenBank/DDBJ databases">
        <title>Complete Genome Sequence of drought tolerant Plant Growth-Promoting Rhizobacterium Glutamicibacter halophytocola DR408.</title>
        <authorList>
            <person name="Nishu S.D."/>
            <person name="Lee T.K."/>
        </authorList>
    </citation>
    <scope>NUCLEOTIDE SEQUENCE [LARGE SCALE GENOMIC DNA]</scope>
    <source>
        <strain evidence="6 8">DR408</strain>
    </source>
</reference>